<gene>
    <name evidence="1" type="ORF">M0811_10167</name>
</gene>
<proteinExistence type="predicted"/>
<comment type="caution">
    <text evidence="1">The sequence shown here is derived from an EMBL/GenBank/DDBJ whole genome shotgun (WGS) entry which is preliminary data.</text>
</comment>
<dbReference type="EMBL" id="JAPDFW010000087">
    <property type="protein sequence ID" value="KAJ5071535.1"/>
    <property type="molecule type" value="Genomic_DNA"/>
</dbReference>
<name>A0A9Q0LGP9_ANAIG</name>
<accession>A0A9Q0LGP9</accession>
<protein>
    <submittedName>
        <fullName evidence="1">Uncharacterized protein</fullName>
    </submittedName>
</protein>
<organism evidence="1 2">
    <name type="scientific">Anaeramoeba ignava</name>
    <name type="common">Anaerobic marine amoeba</name>
    <dbReference type="NCBI Taxonomy" id="1746090"/>
    <lineage>
        <taxon>Eukaryota</taxon>
        <taxon>Metamonada</taxon>
        <taxon>Anaeramoebidae</taxon>
        <taxon>Anaeramoeba</taxon>
    </lineage>
</organism>
<evidence type="ECO:0000313" key="2">
    <source>
        <dbReference type="Proteomes" id="UP001149090"/>
    </source>
</evidence>
<sequence length="115" mass="13442">MSSDELSLQEIVIPVEETSNTKTENEFDFNSDDFTNKEKNCFLSDDCTSDEFNPLSSSDVEEQKTFILPFEKIQNIKISKKINKKMFLFDDDIDNVDNDENYLKVVELINLNKRK</sequence>
<dbReference type="AlphaFoldDB" id="A0A9Q0LGP9"/>
<reference evidence="1" key="1">
    <citation type="submission" date="2022-10" db="EMBL/GenBank/DDBJ databases">
        <title>Novel sulphate-reducing endosymbionts in the free-living metamonad Anaeramoeba.</title>
        <authorList>
            <person name="Jerlstrom-Hultqvist J."/>
            <person name="Cepicka I."/>
            <person name="Gallot-Lavallee L."/>
            <person name="Salas-Leiva D."/>
            <person name="Curtis B.A."/>
            <person name="Zahonova K."/>
            <person name="Pipaliya S."/>
            <person name="Dacks J."/>
            <person name="Roger A.J."/>
        </authorList>
    </citation>
    <scope>NUCLEOTIDE SEQUENCE</scope>
    <source>
        <strain evidence="1">BMAN</strain>
    </source>
</reference>
<evidence type="ECO:0000313" key="1">
    <source>
        <dbReference type="EMBL" id="KAJ5071535.1"/>
    </source>
</evidence>
<keyword evidence="2" id="KW-1185">Reference proteome</keyword>
<dbReference type="Proteomes" id="UP001149090">
    <property type="component" value="Unassembled WGS sequence"/>
</dbReference>